<keyword evidence="2" id="KW-0238">DNA-binding</keyword>
<dbReference type="PROSITE" id="PS00397">
    <property type="entry name" value="RECOMBINASES_1"/>
    <property type="match status" value="1"/>
</dbReference>
<keyword evidence="8" id="KW-1185">Reference proteome</keyword>
<dbReference type="CDD" id="cd03768">
    <property type="entry name" value="SR_ResInv"/>
    <property type="match status" value="1"/>
</dbReference>
<accession>A0A8J6P711</accession>
<gene>
    <name evidence="7" type="ORF">H8702_05030</name>
</gene>
<dbReference type="EMBL" id="JACRTL010000002">
    <property type="protein sequence ID" value="MBC8610485.1"/>
    <property type="molecule type" value="Genomic_DNA"/>
</dbReference>
<evidence type="ECO:0000259" key="6">
    <source>
        <dbReference type="PROSITE" id="PS51736"/>
    </source>
</evidence>
<dbReference type="AlphaFoldDB" id="A0A8J6P711"/>
<protein>
    <submittedName>
        <fullName evidence="7">Recombinase family protein</fullName>
    </submittedName>
</protein>
<evidence type="ECO:0000256" key="4">
    <source>
        <dbReference type="PIRSR" id="PIRSR606118-50"/>
    </source>
</evidence>
<dbReference type="InterPro" id="IPR006118">
    <property type="entry name" value="Recombinase_CS"/>
</dbReference>
<dbReference type="SMART" id="SM00857">
    <property type="entry name" value="Resolvase"/>
    <property type="match status" value="1"/>
</dbReference>
<evidence type="ECO:0000256" key="3">
    <source>
        <dbReference type="ARBA" id="ARBA00023172"/>
    </source>
</evidence>
<keyword evidence="3" id="KW-0233">DNA recombination</keyword>
<dbReference type="GO" id="GO:0003677">
    <property type="term" value="F:DNA binding"/>
    <property type="evidence" value="ECO:0007669"/>
    <property type="project" value="UniProtKB-KW"/>
</dbReference>
<dbReference type="GO" id="GO:0000150">
    <property type="term" value="F:DNA strand exchange activity"/>
    <property type="evidence" value="ECO:0007669"/>
    <property type="project" value="InterPro"/>
</dbReference>
<dbReference type="PROSITE" id="PS51736">
    <property type="entry name" value="RECOMBINASES_3"/>
    <property type="match status" value="1"/>
</dbReference>
<dbReference type="PANTHER" id="PTHR30461">
    <property type="entry name" value="DNA-INVERTASE FROM LAMBDOID PROPHAGE"/>
    <property type="match status" value="1"/>
</dbReference>
<proteinExistence type="predicted"/>
<dbReference type="OrthoDB" id="9797501at2"/>
<dbReference type="Gene3D" id="3.40.50.1390">
    <property type="entry name" value="Resolvase, N-terminal catalytic domain"/>
    <property type="match status" value="1"/>
</dbReference>
<keyword evidence="1" id="KW-0229">DNA integration</keyword>
<evidence type="ECO:0000313" key="7">
    <source>
        <dbReference type="EMBL" id="MBC8610485.1"/>
    </source>
</evidence>
<feature type="domain" description="Resolvase/invertase-type recombinase catalytic" evidence="6">
    <location>
        <begin position="4"/>
        <end position="149"/>
    </location>
</feature>
<dbReference type="Pfam" id="PF00239">
    <property type="entry name" value="Resolvase"/>
    <property type="match status" value="1"/>
</dbReference>
<dbReference type="PANTHER" id="PTHR30461:SF2">
    <property type="entry name" value="SERINE RECOMBINASE PINE-RELATED"/>
    <property type="match status" value="1"/>
</dbReference>
<organism evidence="7 8">
    <name type="scientific">Massiliimalia timonensis</name>
    <dbReference type="NCBI Taxonomy" id="1987501"/>
    <lineage>
        <taxon>Bacteria</taxon>
        <taxon>Bacillati</taxon>
        <taxon>Bacillota</taxon>
        <taxon>Clostridia</taxon>
        <taxon>Eubacteriales</taxon>
        <taxon>Oscillospiraceae</taxon>
        <taxon>Massiliimalia</taxon>
    </lineage>
</organism>
<dbReference type="InterPro" id="IPR036162">
    <property type="entry name" value="Resolvase-like_N_sf"/>
</dbReference>
<dbReference type="InterPro" id="IPR006119">
    <property type="entry name" value="Resolv_N"/>
</dbReference>
<evidence type="ECO:0000313" key="8">
    <source>
        <dbReference type="Proteomes" id="UP000632659"/>
    </source>
</evidence>
<feature type="active site" description="O-(5'-phospho-DNA)-serine intermediate" evidence="4 5">
    <location>
        <position position="12"/>
    </location>
</feature>
<dbReference type="SUPFAM" id="SSF53041">
    <property type="entry name" value="Resolvase-like"/>
    <property type="match status" value="1"/>
</dbReference>
<dbReference type="RefSeq" id="WP_093990005.1">
    <property type="nucleotide sequence ID" value="NZ_FYDD01000004.1"/>
</dbReference>
<dbReference type="Proteomes" id="UP000632659">
    <property type="component" value="Unassembled WGS sequence"/>
</dbReference>
<evidence type="ECO:0000256" key="2">
    <source>
        <dbReference type="ARBA" id="ARBA00023125"/>
    </source>
</evidence>
<dbReference type="GO" id="GO:0015074">
    <property type="term" value="P:DNA integration"/>
    <property type="evidence" value="ECO:0007669"/>
    <property type="project" value="UniProtKB-KW"/>
</dbReference>
<sequence length="198" mass="23118">MNRNVYGYIRVSTKEQHEDRQMIALRAFPVQKSNIFLDKLSGKDFNRPQYKRLVRRLKSEDLLVVKSIDRLGRDYEEIQNQWRLITKEKGADIVVLDMPLLDTRKNEKDLTGTFIADLVLQILSYVAQTERENIRQRQMEGIAAAKLKGVRFGRPRKPIPENFDLVKNTWLGGGINSRQAAKQLHISQDTFLRWVHGK</sequence>
<reference evidence="7" key="1">
    <citation type="submission" date="2020-08" db="EMBL/GenBank/DDBJ databases">
        <title>Genome public.</title>
        <authorList>
            <person name="Liu C."/>
            <person name="Sun Q."/>
        </authorList>
    </citation>
    <scope>NUCLEOTIDE SEQUENCE</scope>
    <source>
        <strain evidence="7">NSJ-15</strain>
    </source>
</reference>
<evidence type="ECO:0000256" key="1">
    <source>
        <dbReference type="ARBA" id="ARBA00022908"/>
    </source>
</evidence>
<dbReference type="InterPro" id="IPR050639">
    <property type="entry name" value="SSR_resolvase"/>
</dbReference>
<comment type="caution">
    <text evidence="7">The sequence shown here is derived from an EMBL/GenBank/DDBJ whole genome shotgun (WGS) entry which is preliminary data.</text>
</comment>
<name>A0A8J6P711_9FIRM</name>
<evidence type="ECO:0000256" key="5">
    <source>
        <dbReference type="PROSITE-ProRule" id="PRU10137"/>
    </source>
</evidence>